<dbReference type="SUPFAM" id="SSF52777">
    <property type="entry name" value="CoA-dependent acyltransferases"/>
    <property type="match status" value="1"/>
</dbReference>
<reference evidence="2" key="1">
    <citation type="journal article" date="2020" name="mSystems">
        <title>Genome- and Community-Level Interaction Insights into Carbon Utilization and Element Cycling Functions of Hydrothermarchaeota in Hydrothermal Sediment.</title>
        <authorList>
            <person name="Zhou Z."/>
            <person name="Liu Y."/>
            <person name="Xu W."/>
            <person name="Pan J."/>
            <person name="Luo Z.H."/>
            <person name="Li M."/>
        </authorList>
    </citation>
    <scope>NUCLEOTIDE SEQUENCE [LARGE SCALE GENOMIC DNA]</scope>
    <source>
        <strain evidence="2">SpSt-339</strain>
    </source>
</reference>
<proteinExistence type="predicted"/>
<dbReference type="AlphaFoldDB" id="A0A7C2K200"/>
<sequence length="441" mass="49252">MNSRAFVAAQRPSTAAPLVRLNPVDRLVLLTDRELHRRGTPGFTCQIHVRFDGRLNLQELREAIAAAAARWPLLTARLVKHPDWGWSPTREATCRLQETSLASDREDDLALAATRLLGEPLDITREAPVRFVVQHAANGNDVLTMQYSHVLMDGHGGIGLMRELLGCAPPAATGSVSTQSRFGPASSTDGRPWWRTLGDRRRPRAPRTVPVTYRLPPDQPLASRLLLRWLDADAHRRLRARLARAGMTANVSLAVVASGFRAVARRWQRPYTPDNVFETVLRFNARPHNALHSYFQNQYGRATLSVRPSELDDREALIRRLAAEFRGQFDARRHEEFLRGAGLASRLARWAPRFGRWVLRRSVTLTVGSFGEIAPLGRPAFGATMQGGFLHPVPFLQSPVIADVFPVGERLLMCLTSCAAAVTEEDARRLLDDWVEDLTVS</sequence>
<name>A0A7C2K200_9PLAN</name>
<accession>A0A7C2K200</accession>
<evidence type="ECO:0000256" key="1">
    <source>
        <dbReference type="SAM" id="MobiDB-lite"/>
    </source>
</evidence>
<protein>
    <recommendedName>
        <fullName evidence="3">Condensation domain-containing protein</fullName>
    </recommendedName>
</protein>
<feature type="compositionally biased region" description="Polar residues" evidence="1">
    <location>
        <begin position="175"/>
        <end position="189"/>
    </location>
</feature>
<gene>
    <name evidence="2" type="ORF">ENQ76_12565</name>
</gene>
<comment type="caution">
    <text evidence="2">The sequence shown here is derived from an EMBL/GenBank/DDBJ whole genome shotgun (WGS) entry which is preliminary data.</text>
</comment>
<evidence type="ECO:0000313" key="2">
    <source>
        <dbReference type="EMBL" id="HEN16287.1"/>
    </source>
</evidence>
<feature type="region of interest" description="Disordered" evidence="1">
    <location>
        <begin position="175"/>
        <end position="198"/>
    </location>
</feature>
<evidence type="ECO:0008006" key="3">
    <source>
        <dbReference type="Google" id="ProtNLM"/>
    </source>
</evidence>
<dbReference type="EMBL" id="DSOK01000345">
    <property type="protein sequence ID" value="HEN16287.1"/>
    <property type="molecule type" value="Genomic_DNA"/>
</dbReference>
<organism evidence="2">
    <name type="scientific">Schlesneria paludicola</name>
    <dbReference type="NCBI Taxonomy" id="360056"/>
    <lineage>
        <taxon>Bacteria</taxon>
        <taxon>Pseudomonadati</taxon>
        <taxon>Planctomycetota</taxon>
        <taxon>Planctomycetia</taxon>
        <taxon>Planctomycetales</taxon>
        <taxon>Planctomycetaceae</taxon>
        <taxon>Schlesneria</taxon>
    </lineage>
</organism>
<dbReference type="Gene3D" id="3.30.559.10">
    <property type="entry name" value="Chloramphenicol acetyltransferase-like domain"/>
    <property type="match status" value="1"/>
</dbReference>
<dbReference type="InterPro" id="IPR023213">
    <property type="entry name" value="CAT-like_dom_sf"/>
</dbReference>